<keyword evidence="3" id="KW-0732">Signal</keyword>
<reference evidence="8" key="1">
    <citation type="submission" date="2023-07" db="EMBL/GenBank/DDBJ databases">
        <title>A chromosome-level genome assembly of Lolium multiflorum.</title>
        <authorList>
            <person name="Chen Y."/>
            <person name="Copetti D."/>
            <person name="Kolliker R."/>
            <person name="Studer B."/>
        </authorList>
    </citation>
    <scope>NUCLEOTIDE SEQUENCE</scope>
    <source>
        <strain evidence="8">02402/16</strain>
        <tissue evidence="8">Leaf</tissue>
    </source>
</reference>
<evidence type="ECO:0000256" key="2">
    <source>
        <dbReference type="ARBA" id="ARBA00022692"/>
    </source>
</evidence>
<keyword evidence="9" id="KW-1185">Reference proteome</keyword>
<dbReference type="PANTHER" id="PTHR47974">
    <property type="entry name" value="OS07G0415500 PROTEIN"/>
    <property type="match status" value="1"/>
</dbReference>
<dbReference type="EMBL" id="JAUUTY010000007">
    <property type="protein sequence ID" value="KAK1604759.1"/>
    <property type="molecule type" value="Genomic_DNA"/>
</dbReference>
<evidence type="ECO:0000256" key="6">
    <source>
        <dbReference type="ARBA" id="ARBA00023157"/>
    </source>
</evidence>
<keyword evidence="5" id="KW-0472">Membrane</keyword>
<feature type="domain" description="S-locus glycoprotein" evidence="7">
    <location>
        <begin position="2"/>
        <end position="62"/>
    </location>
</feature>
<evidence type="ECO:0000256" key="1">
    <source>
        <dbReference type="ARBA" id="ARBA00004167"/>
    </source>
</evidence>
<dbReference type="GO" id="GO:0016020">
    <property type="term" value="C:membrane"/>
    <property type="evidence" value="ECO:0007669"/>
    <property type="project" value="UniProtKB-SubCell"/>
</dbReference>
<organism evidence="8 9">
    <name type="scientific">Lolium multiflorum</name>
    <name type="common">Italian ryegrass</name>
    <name type="synonym">Lolium perenne subsp. multiflorum</name>
    <dbReference type="NCBI Taxonomy" id="4521"/>
    <lineage>
        <taxon>Eukaryota</taxon>
        <taxon>Viridiplantae</taxon>
        <taxon>Streptophyta</taxon>
        <taxon>Embryophyta</taxon>
        <taxon>Tracheophyta</taxon>
        <taxon>Spermatophyta</taxon>
        <taxon>Magnoliopsida</taxon>
        <taxon>Liliopsida</taxon>
        <taxon>Poales</taxon>
        <taxon>Poaceae</taxon>
        <taxon>BOP clade</taxon>
        <taxon>Pooideae</taxon>
        <taxon>Poodae</taxon>
        <taxon>Poeae</taxon>
        <taxon>Poeae Chloroplast Group 2 (Poeae type)</taxon>
        <taxon>Loliodinae</taxon>
        <taxon>Loliinae</taxon>
        <taxon>Lolium</taxon>
    </lineage>
</organism>
<evidence type="ECO:0000313" key="8">
    <source>
        <dbReference type="EMBL" id="KAK1604759.1"/>
    </source>
</evidence>
<keyword evidence="2" id="KW-0812">Transmembrane</keyword>
<evidence type="ECO:0000256" key="5">
    <source>
        <dbReference type="ARBA" id="ARBA00023136"/>
    </source>
</evidence>
<dbReference type="AlphaFoldDB" id="A0AAD8VFS5"/>
<proteinExistence type="predicted"/>
<gene>
    <name evidence="8" type="ORF">QYE76_028432</name>
</gene>
<protein>
    <recommendedName>
        <fullName evidence="7">S-locus glycoprotein domain-containing protein</fullName>
    </recommendedName>
</protein>
<evidence type="ECO:0000313" key="9">
    <source>
        <dbReference type="Proteomes" id="UP001231189"/>
    </source>
</evidence>
<name>A0AAD8VFS5_LOLMU</name>
<dbReference type="Proteomes" id="UP001231189">
    <property type="component" value="Unassembled WGS sequence"/>
</dbReference>
<dbReference type="PANTHER" id="PTHR47974:SF31">
    <property type="entry name" value="RECEPTOR-LIKE SERINE_THREONINE-PROTEIN KINASE"/>
    <property type="match status" value="1"/>
</dbReference>
<evidence type="ECO:0000259" key="7">
    <source>
        <dbReference type="Pfam" id="PF00954"/>
    </source>
</evidence>
<keyword evidence="4" id="KW-1133">Transmembrane helix</keyword>
<evidence type="ECO:0000256" key="4">
    <source>
        <dbReference type="ARBA" id="ARBA00022989"/>
    </source>
</evidence>
<comment type="caution">
    <text evidence="8">The sequence shown here is derived from an EMBL/GenBank/DDBJ whole genome shotgun (WGS) entry which is preliminary data.</text>
</comment>
<dbReference type="Pfam" id="PF00954">
    <property type="entry name" value="S_locus_glycop"/>
    <property type="match status" value="1"/>
</dbReference>
<dbReference type="InterPro" id="IPR000858">
    <property type="entry name" value="S_locus_glycoprot_dom"/>
</dbReference>
<keyword evidence="6" id="KW-1015">Disulfide bond</keyword>
<sequence length="210" mass="24174">MTRLTLDYDGNLRSYSLIVTSSNWLVTWMAFRRVCDMHELCEKNSLCKYIPKLECACLEGFQVVDASNWSKGCRRKANIMPTQDFAFRKLARTDFYGYDFAYAEHVPILERRCVCLDNADCQASAYRQREGKCYPKVYPFSGKTFPDPYNDIYMTVPKGALPSSALTPTLTHICNFHVKEANTSSQMFMDGSYKFKFGYFLSSALTLLFI</sequence>
<accession>A0AAD8VFS5</accession>
<dbReference type="GO" id="GO:0048544">
    <property type="term" value="P:recognition of pollen"/>
    <property type="evidence" value="ECO:0007669"/>
    <property type="project" value="InterPro"/>
</dbReference>
<evidence type="ECO:0000256" key="3">
    <source>
        <dbReference type="ARBA" id="ARBA00022729"/>
    </source>
</evidence>
<comment type="subcellular location">
    <subcellularLocation>
        <location evidence="1">Membrane</location>
        <topology evidence="1">Single-pass membrane protein</topology>
    </subcellularLocation>
</comment>